<protein>
    <submittedName>
        <fullName evidence="2">Methyl-accepting chemotaxis protein</fullName>
    </submittedName>
</protein>
<proteinExistence type="predicted"/>
<dbReference type="RefSeq" id="WP_014622379.1">
    <property type="nucleotide sequence ID" value="NZ_UHFF01000002.1"/>
</dbReference>
<evidence type="ECO:0000313" key="3">
    <source>
        <dbReference type="Proteomes" id="UP000254461"/>
    </source>
</evidence>
<name>A0A380JQ69_9STRE</name>
<feature type="coiled-coil region" evidence="1">
    <location>
        <begin position="37"/>
        <end position="96"/>
    </location>
</feature>
<accession>A0A380JQ69</accession>
<sequence length="100" mass="11437">MTLKTMATIGLTSVLAYQVYRKRHQIKEILVAMKTSKKAIQADVDRIKANLAVIQKEAQTLQAAGTELTYKWQAFSQEAQAHLTEIQKRMSKYQQERPEA</sequence>
<organism evidence="2 3">
    <name type="scientific">Streptococcus equi subsp. equi</name>
    <dbReference type="NCBI Taxonomy" id="148942"/>
    <lineage>
        <taxon>Bacteria</taxon>
        <taxon>Bacillati</taxon>
        <taxon>Bacillota</taxon>
        <taxon>Bacilli</taxon>
        <taxon>Lactobacillales</taxon>
        <taxon>Streptococcaceae</taxon>
        <taxon>Streptococcus</taxon>
    </lineage>
</organism>
<evidence type="ECO:0000313" key="2">
    <source>
        <dbReference type="EMBL" id="SUN45260.1"/>
    </source>
</evidence>
<dbReference type="EMBL" id="UHFF01000002">
    <property type="protein sequence ID" value="SUN45260.1"/>
    <property type="molecule type" value="Genomic_DNA"/>
</dbReference>
<dbReference type="Proteomes" id="UP000254461">
    <property type="component" value="Unassembled WGS sequence"/>
</dbReference>
<reference evidence="2 3" key="1">
    <citation type="submission" date="2018-06" db="EMBL/GenBank/DDBJ databases">
        <authorList>
            <consortium name="Pathogen Informatics"/>
            <person name="Doyle S."/>
        </authorList>
    </citation>
    <scope>NUCLEOTIDE SEQUENCE [LARGE SCALE GENOMIC DNA]</scope>
    <source>
        <strain evidence="2 3">NCTC12092</strain>
    </source>
</reference>
<gene>
    <name evidence="2" type="ORF">NCTC12092_00418</name>
</gene>
<evidence type="ECO:0000256" key="1">
    <source>
        <dbReference type="SAM" id="Coils"/>
    </source>
</evidence>
<dbReference type="AlphaFoldDB" id="A0A380JQ69"/>
<keyword evidence="1" id="KW-0175">Coiled coil</keyword>